<reference evidence="1" key="1">
    <citation type="journal article" date="2018" name="Genome Biol. Evol.">
        <title>Genomics and development of Lentinus tigrinus, a white-rot wood-decaying mushroom with dimorphic fruiting bodies.</title>
        <authorList>
            <person name="Wu B."/>
            <person name="Xu Z."/>
            <person name="Knudson A."/>
            <person name="Carlson A."/>
            <person name="Chen N."/>
            <person name="Kovaka S."/>
            <person name="LaButti K."/>
            <person name="Lipzen A."/>
            <person name="Pennachio C."/>
            <person name="Riley R."/>
            <person name="Schakwitz W."/>
            <person name="Umezawa K."/>
            <person name="Ohm R.A."/>
            <person name="Grigoriev I.V."/>
            <person name="Nagy L.G."/>
            <person name="Gibbons J."/>
            <person name="Hibbett D."/>
        </authorList>
    </citation>
    <scope>NUCLEOTIDE SEQUENCE [LARGE SCALE GENOMIC DNA]</scope>
    <source>
        <strain evidence="1">ALCF2SS1-6</strain>
    </source>
</reference>
<evidence type="ECO:0000313" key="1">
    <source>
        <dbReference type="EMBL" id="RPD55078.1"/>
    </source>
</evidence>
<protein>
    <submittedName>
        <fullName evidence="1">Uncharacterized protein</fullName>
    </submittedName>
</protein>
<dbReference type="PANTHER" id="PTHR33129">
    <property type="entry name" value="PROTEIN KINASE DOMAIN-CONTAINING PROTEIN-RELATED"/>
    <property type="match status" value="1"/>
</dbReference>
<dbReference type="PANTHER" id="PTHR33129:SF1">
    <property type="entry name" value="ATP-BINDING PROTEIN"/>
    <property type="match status" value="1"/>
</dbReference>
<dbReference type="OrthoDB" id="2747314at2759"/>
<dbReference type="SUPFAM" id="SSF52540">
    <property type="entry name" value="P-loop containing nucleoside triphosphate hydrolases"/>
    <property type="match status" value="1"/>
</dbReference>
<dbReference type="InterPro" id="IPR052980">
    <property type="entry name" value="Crinkler_effector"/>
</dbReference>
<proteinExistence type="predicted"/>
<dbReference type="AlphaFoldDB" id="A0A5C2RTQ1"/>
<sequence>MQQDAVRYLDPQLTVSKTNPVMIRDEYDDLWKEILSMLASTSHGRESDGMVILGQPGIGKSLFLAYAYALALQHGIPTVFCDAEDCCYVADDDGIKEVALHKPYLSLKPNVLILIDSIEPPKRLSSNWRNPGGFVVQATSPQEGRWRDWSKQRGAKTWLMSTWTREEVSSLQQLRQSLDGANLDLAPWTQHPQWYAPLELYDILGPSARSCFWTGYQETKPQNGTSLNADVLHWELSKLLGDPMLFANANEFLKAINSGSMTQSNQRSCFHKFFFATPAVNPKRRVSYLKYEIPTVFLRLCIATHYRQYAKEAQVKLFGTMSPLAQVTAKLFKRLVLDLLVETDEGLGCKLWDKKTFRLGPGLTAHSYIVDPSSFKPPETTFHPVDNRVYVVPEGYPSLDAFVVTEGTKRVTLLQMTIAQRHNLLTEGVQGVIQMFGEAAAGIQWSIVFVTPEQQGQSIAYVHHPLRVARKQSQWNNYGICEVSVGWMEIGSGISLESDMQVLVSSFMHPPH</sequence>
<organism evidence="1 2">
    <name type="scientific">Lentinus tigrinus ALCF2SS1-6</name>
    <dbReference type="NCBI Taxonomy" id="1328759"/>
    <lineage>
        <taxon>Eukaryota</taxon>
        <taxon>Fungi</taxon>
        <taxon>Dikarya</taxon>
        <taxon>Basidiomycota</taxon>
        <taxon>Agaricomycotina</taxon>
        <taxon>Agaricomycetes</taxon>
        <taxon>Polyporales</taxon>
        <taxon>Polyporaceae</taxon>
        <taxon>Lentinus</taxon>
    </lineage>
</organism>
<gene>
    <name evidence="1" type="ORF">L227DRAFT_312891</name>
</gene>
<dbReference type="STRING" id="1328759.A0A5C2RTQ1"/>
<accession>A0A5C2RTQ1</accession>
<dbReference type="EMBL" id="ML122298">
    <property type="protein sequence ID" value="RPD55078.1"/>
    <property type="molecule type" value="Genomic_DNA"/>
</dbReference>
<evidence type="ECO:0000313" key="2">
    <source>
        <dbReference type="Proteomes" id="UP000313359"/>
    </source>
</evidence>
<keyword evidence="2" id="KW-1185">Reference proteome</keyword>
<name>A0A5C2RTQ1_9APHY</name>
<dbReference type="InterPro" id="IPR027417">
    <property type="entry name" value="P-loop_NTPase"/>
</dbReference>
<dbReference type="Proteomes" id="UP000313359">
    <property type="component" value="Unassembled WGS sequence"/>
</dbReference>